<dbReference type="PANTHER" id="PTHR47326:SF1">
    <property type="entry name" value="HTH PSQ-TYPE DOMAIN-CONTAINING PROTEIN"/>
    <property type="match status" value="1"/>
</dbReference>
<accession>A0A5E4N9A2</accession>
<keyword evidence="2" id="KW-1185">Reference proteome</keyword>
<name>A0A5E4N9A2_9HEMI</name>
<gene>
    <name evidence="1" type="ORF">CINCED_3A007303</name>
</gene>
<dbReference type="Proteomes" id="UP000325440">
    <property type="component" value="Unassembled WGS sequence"/>
</dbReference>
<dbReference type="Gene3D" id="3.30.420.10">
    <property type="entry name" value="Ribonuclease H-like superfamily/Ribonuclease H"/>
    <property type="match status" value="2"/>
</dbReference>
<dbReference type="GO" id="GO:0003676">
    <property type="term" value="F:nucleic acid binding"/>
    <property type="evidence" value="ECO:0007669"/>
    <property type="project" value="InterPro"/>
</dbReference>
<dbReference type="OrthoDB" id="6571716at2759"/>
<evidence type="ECO:0000313" key="2">
    <source>
        <dbReference type="Proteomes" id="UP000325440"/>
    </source>
</evidence>
<dbReference type="EMBL" id="CABPRJ010001537">
    <property type="protein sequence ID" value="VVC38982.1"/>
    <property type="molecule type" value="Genomic_DNA"/>
</dbReference>
<proteinExistence type="predicted"/>
<protein>
    <submittedName>
        <fullName evidence="1">Uncharacterized protein</fullName>
    </submittedName>
</protein>
<reference evidence="1 2" key="1">
    <citation type="submission" date="2019-08" db="EMBL/GenBank/DDBJ databases">
        <authorList>
            <person name="Alioto T."/>
            <person name="Alioto T."/>
            <person name="Gomez Garrido J."/>
        </authorList>
    </citation>
    <scope>NUCLEOTIDE SEQUENCE [LARGE SCALE GENOMIC DNA]</scope>
</reference>
<dbReference type="InterPro" id="IPR036397">
    <property type="entry name" value="RNaseH_sf"/>
</dbReference>
<dbReference type="AlphaFoldDB" id="A0A5E4N9A2"/>
<sequence length="130" mass="15024">MDFCNFKSEKQGENKPFVSRIVFSDDATFHVSGKVNRHTVRIWALEQPHATVEHQRGDSPKINVFCAISREKLQANSDEFVFQQDGASPHWKLEVRRYLNGELPQRWIGRKGTDDLAIHPWPPRSPDLTV</sequence>
<organism evidence="1 2">
    <name type="scientific">Cinara cedri</name>
    <dbReference type="NCBI Taxonomy" id="506608"/>
    <lineage>
        <taxon>Eukaryota</taxon>
        <taxon>Metazoa</taxon>
        <taxon>Ecdysozoa</taxon>
        <taxon>Arthropoda</taxon>
        <taxon>Hexapoda</taxon>
        <taxon>Insecta</taxon>
        <taxon>Pterygota</taxon>
        <taxon>Neoptera</taxon>
        <taxon>Paraneoptera</taxon>
        <taxon>Hemiptera</taxon>
        <taxon>Sternorrhyncha</taxon>
        <taxon>Aphidomorpha</taxon>
        <taxon>Aphidoidea</taxon>
        <taxon>Aphididae</taxon>
        <taxon>Lachninae</taxon>
        <taxon>Cinara</taxon>
    </lineage>
</organism>
<dbReference type="PANTHER" id="PTHR47326">
    <property type="entry name" value="TRANSPOSABLE ELEMENT TC3 TRANSPOSASE-LIKE PROTEIN"/>
    <property type="match status" value="1"/>
</dbReference>
<evidence type="ECO:0000313" key="1">
    <source>
        <dbReference type="EMBL" id="VVC38982.1"/>
    </source>
</evidence>